<evidence type="ECO:0008006" key="5">
    <source>
        <dbReference type="Google" id="ProtNLM"/>
    </source>
</evidence>
<dbReference type="Ensembl" id="ENSDCDT00010017399.1">
    <property type="protein sequence ID" value="ENSDCDP00010016391.1"/>
    <property type="gene ID" value="ENSDCDG00010007556.1"/>
</dbReference>
<evidence type="ECO:0000256" key="1">
    <source>
        <dbReference type="ARBA" id="ARBA00022553"/>
    </source>
</evidence>
<dbReference type="AlphaFoldDB" id="A0AAY4B973"/>
<evidence type="ECO:0000313" key="4">
    <source>
        <dbReference type="Proteomes" id="UP000694580"/>
    </source>
</evidence>
<keyword evidence="4" id="KW-1185">Reference proteome</keyword>
<accession>A0AAY4B973</accession>
<feature type="region of interest" description="Disordered" evidence="2">
    <location>
        <begin position="150"/>
        <end position="221"/>
    </location>
</feature>
<dbReference type="Pfam" id="PF15388">
    <property type="entry name" value="FAM117"/>
    <property type="match status" value="1"/>
</dbReference>
<feature type="region of interest" description="Disordered" evidence="2">
    <location>
        <begin position="48"/>
        <end position="114"/>
    </location>
</feature>
<feature type="compositionally biased region" description="Low complexity" evidence="2">
    <location>
        <begin position="53"/>
        <end position="84"/>
    </location>
</feature>
<feature type="region of interest" description="Disordered" evidence="2">
    <location>
        <begin position="237"/>
        <end position="325"/>
    </location>
</feature>
<evidence type="ECO:0000313" key="3">
    <source>
        <dbReference type="Ensembl" id="ENSDCDP00010016391.1"/>
    </source>
</evidence>
<feature type="compositionally biased region" description="Low complexity" evidence="2">
    <location>
        <begin position="399"/>
        <end position="410"/>
    </location>
</feature>
<dbReference type="InterPro" id="IPR026642">
    <property type="entry name" value="Glcci1/FAM117"/>
</dbReference>
<name>A0AAY4B973_9TELE</name>
<sequence>MSQRVRRNASPTSGYATSAPPSGGSGAPGTGGGVSLFSRLAPIKATVPFQLKPQAQHPLPARAAAAPGGGASSPTPSNRSPTRTVFSASACPLHAHSSSSPSSSSSSSSRGSPVVIPAVLAPGAMRAQGPSPVTVAPPYTNSLQVGVPPCYSPHQQLSWLSDTSSTSSSGGPRARRGPQMQRGSPEHERHSPERSSPSSPVCKERVKVPLPSGNGSIRRTSSLDALTGPYLSGHWPRDSAHSSCGPCVRDEATQTPSSWADECAGKRRGSHKRSASWGSADRLKEIAKLRQQLQRSKHSHHHRDKERRSPFNGSHSAVGQSQAPVPRSVLVSVPIARSACRFRNSVEGLNQEIERIIIQDPAEREELLIPQEVPDGHRAPPPLFQRSVNTQTPSGGGNHSNSSSRSQSVSPTFLSIANDADSPGLHDDPPGDGLERGTVVSKPLLTFASSPKPNNSYMFKREPPEGCERVKAFEETCRPCHLQQQQPQVLGPDRNKVNFVPRSTSAFCLVTPSERGHGGIVRSGTSLRGSRGMDCEEPSGTRHETGLVSPSGATRST</sequence>
<keyword evidence="1" id="KW-0597">Phosphoprotein</keyword>
<dbReference type="Proteomes" id="UP000694580">
    <property type="component" value="Chromosome 9"/>
</dbReference>
<feature type="region of interest" description="Disordered" evidence="2">
    <location>
        <begin position="373"/>
        <end position="437"/>
    </location>
</feature>
<feature type="compositionally biased region" description="Basic and acidic residues" evidence="2">
    <location>
        <begin position="184"/>
        <end position="193"/>
    </location>
</feature>
<organism evidence="3 4">
    <name type="scientific">Denticeps clupeoides</name>
    <name type="common">denticle herring</name>
    <dbReference type="NCBI Taxonomy" id="299321"/>
    <lineage>
        <taxon>Eukaryota</taxon>
        <taxon>Metazoa</taxon>
        <taxon>Chordata</taxon>
        <taxon>Craniata</taxon>
        <taxon>Vertebrata</taxon>
        <taxon>Euteleostomi</taxon>
        <taxon>Actinopterygii</taxon>
        <taxon>Neopterygii</taxon>
        <taxon>Teleostei</taxon>
        <taxon>Clupei</taxon>
        <taxon>Clupeiformes</taxon>
        <taxon>Denticipitoidei</taxon>
        <taxon>Denticipitidae</taxon>
        <taxon>Denticeps</taxon>
    </lineage>
</organism>
<feature type="compositionally biased region" description="Basic residues" evidence="2">
    <location>
        <begin position="295"/>
        <end position="305"/>
    </location>
</feature>
<feature type="compositionally biased region" description="Polar residues" evidence="2">
    <location>
        <begin position="311"/>
        <end position="323"/>
    </location>
</feature>
<feature type="region of interest" description="Disordered" evidence="2">
    <location>
        <begin position="513"/>
        <end position="557"/>
    </location>
</feature>
<evidence type="ECO:0000256" key="2">
    <source>
        <dbReference type="SAM" id="MobiDB-lite"/>
    </source>
</evidence>
<proteinExistence type="predicted"/>
<feature type="region of interest" description="Disordered" evidence="2">
    <location>
        <begin position="1"/>
        <end position="36"/>
    </location>
</feature>
<feature type="compositionally biased region" description="Basic and acidic residues" evidence="2">
    <location>
        <begin position="531"/>
        <end position="545"/>
    </location>
</feature>
<reference evidence="3 4" key="1">
    <citation type="submission" date="2020-06" db="EMBL/GenBank/DDBJ databases">
        <authorList>
            <consortium name="Wellcome Sanger Institute Data Sharing"/>
        </authorList>
    </citation>
    <scope>NUCLEOTIDE SEQUENCE [LARGE SCALE GENOMIC DNA]</scope>
</reference>
<reference evidence="3" key="2">
    <citation type="submission" date="2025-08" db="UniProtKB">
        <authorList>
            <consortium name="Ensembl"/>
        </authorList>
    </citation>
    <scope>IDENTIFICATION</scope>
</reference>
<reference evidence="3" key="3">
    <citation type="submission" date="2025-09" db="UniProtKB">
        <authorList>
            <consortium name="Ensembl"/>
        </authorList>
    </citation>
    <scope>IDENTIFICATION</scope>
</reference>
<feature type="compositionally biased region" description="Gly residues" evidence="2">
    <location>
        <begin position="23"/>
        <end position="34"/>
    </location>
</feature>
<feature type="compositionally biased region" description="Low complexity" evidence="2">
    <location>
        <begin position="97"/>
        <end position="109"/>
    </location>
</feature>
<dbReference type="PANTHER" id="PTHR14972">
    <property type="entry name" value="AGAP011572-PA"/>
    <property type="match status" value="1"/>
</dbReference>
<feature type="compositionally biased region" description="Low complexity" evidence="2">
    <location>
        <begin position="157"/>
        <end position="169"/>
    </location>
</feature>
<dbReference type="PANTHER" id="PTHR14972:SF6">
    <property type="entry name" value="PROTEIN FAM117B"/>
    <property type="match status" value="1"/>
</dbReference>
<protein>
    <recommendedName>
        <fullName evidence="5">Protein FAM117B-like</fullName>
    </recommendedName>
</protein>
<dbReference type="GeneTree" id="ENSGT00950000183046"/>
<gene>
    <name evidence="3" type="primary">fam117bb</name>
</gene>
<feature type="compositionally biased region" description="Basic and acidic residues" evidence="2">
    <location>
        <begin position="424"/>
        <end position="435"/>
    </location>
</feature>